<accession>A0ABP8KBH2</accession>
<dbReference type="Proteomes" id="UP001500390">
    <property type="component" value="Unassembled WGS sequence"/>
</dbReference>
<feature type="domain" description="Signal transduction histidine kinase subgroup 3 dimerisation and phosphoacceptor" evidence="11">
    <location>
        <begin position="195"/>
        <end position="261"/>
    </location>
</feature>
<feature type="domain" description="Histidine kinase/HSP90-like ATPase" evidence="10">
    <location>
        <begin position="305"/>
        <end position="379"/>
    </location>
</feature>
<keyword evidence="3" id="KW-0597">Phosphoprotein</keyword>
<evidence type="ECO:0000256" key="2">
    <source>
        <dbReference type="ARBA" id="ARBA00012438"/>
    </source>
</evidence>
<keyword evidence="9" id="KW-0472">Membrane</keyword>
<organism evidence="12 13">
    <name type="scientific">Ornithinibacter aureus</name>
    <dbReference type="NCBI Taxonomy" id="622664"/>
    <lineage>
        <taxon>Bacteria</taxon>
        <taxon>Bacillati</taxon>
        <taxon>Actinomycetota</taxon>
        <taxon>Actinomycetes</taxon>
        <taxon>Micrococcales</taxon>
        <taxon>Intrasporangiaceae</taxon>
        <taxon>Ornithinibacter</taxon>
    </lineage>
</organism>
<feature type="transmembrane region" description="Helical" evidence="9">
    <location>
        <begin position="138"/>
        <end position="156"/>
    </location>
</feature>
<reference evidence="13" key="1">
    <citation type="journal article" date="2019" name="Int. J. Syst. Evol. Microbiol.">
        <title>The Global Catalogue of Microorganisms (GCM) 10K type strain sequencing project: providing services to taxonomists for standard genome sequencing and annotation.</title>
        <authorList>
            <consortium name="The Broad Institute Genomics Platform"/>
            <consortium name="The Broad Institute Genome Sequencing Center for Infectious Disease"/>
            <person name="Wu L."/>
            <person name="Ma J."/>
        </authorList>
    </citation>
    <scope>NUCLEOTIDE SEQUENCE [LARGE SCALE GENOMIC DNA]</scope>
    <source>
        <strain evidence="13">JCM 17738</strain>
    </source>
</reference>
<evidence type="ECO:0000256" key="7">
    <source>
        <dbReference type="ARBA" id="ARBA00022840"/>
    </source>
</evidence>
<dbReference type="Pfam" id="PF02518">
    <property type="entry name" value="HATPase_c"/>
    <property type="match status" value="1"/>
</dbReference>
<keyword evidence="13" id="KW-1185">Reference proteome</keyword>
<dbReference type="CDD" id="cd16917">
    <property type="entry name" value="HATPase_UhpB-NarQ-NarX-like"/>
    <property type="match status" value="1"/>
</dbReference>
<comment type="catalytic activity">
    <reaction evidence="1">
        <text>ATP + protein L-histidine = ADP + protein N-phospho-L-histidine.</text>
        <dbReference type="EC" id="2.7.13.3"/>
    </reaction>
</comment>
<keyword evidence="9" id="KW-0812">Transmembrane</keyword>
<dbReference type="EMBL" id="BAABFX010000049">
    <property type="protein sequence ID" value="GAA4403066.1"/>
    <property type="molecule type" value="Genomic_DNA"/>
</dbReference>
<protein>
    <recommendedName>
        <fullName evidence="2">histidine kinase</fullName>
        <ecNumber evidence="2">2.7.13.3</ecNumber>
    </recommendedName>
</protein>
<proteinExistence type="predicted"/>
<evidence type="ECO:0000256" key="3">
    <source>
        <dbReference type="ARBA" id="ARBA00022553"/>
    </source>
</evidence>
<dbReference type="InterPro" id="IPR050482">
    <property type="entry name" value="Sensor_HK_TwoCompSys"/>
</dbReference>
<dbReference type="Gene3D" id="3.30.565.10">
    <property type="entry name" value="Histidine kinase-like ATPase, C-terminal domain"/>
    <property type="match status" value="1"/>
</dbReference>
<dbReference type="Gene3D" id="1.20.5.1930">
    <property type="match status" value="1"/>
</dbReference>
<dbReference type="InterPro" id="IPR036890">
    <property type="entry name" value="HATPase_C_sf"/>
</dbReference>
<evidence type="ECO:0000256" key="8">
    <source>
        <dbReference type="ARBA" id="ARBA00023012"/>
    </source>
</evidence>
<sequence length="398" mass="42248">MSGWDPFANPSRWSRILDLFSVLALGVALFGVYQAFSEGVGNGITAGALCVVAVGLWTRVRSGQGRWPPYALVLVSAAFLVVPGSGYAGGFHLTVTIALLGLREGFRSALLANLAATLTLAVWLAWRDGVSLEDSMISAATIVLFLMLGVGFGALLRDLAVAREVAARHGAELAVANEQLRASIATERELVLAQERARSARDLHDGLGHRLTLVAMSLDFAQRMRNRDPEEAWNEITSAATTNLEALDHMRLWVRALDPPASAAGLGGPAAFAAIADAFRGTGLTVRVAHQGSVEALPGPVAVFATRFIQEGLTNVLRHARADEVDITILQSPHQVRITVTDNGIERAADAPEGFGLRSLRTRAEELDGRLTSGPSGAGGWELATVLPLDEQAIVRTG</sequence>
<evidence type="ECO:0000256" key="1">
    <source>
        <dbReference type="ARBA" id="ARBA00000085"/>
    </source>
</evidence>
<evidence type="ECO:0000313" key="13">
    <source>
        <dbReference type="Proteomes" id="UP001500390"/>
    </source>
</evidence>
<dbReference type="InterPro" id="IPR003594">
    <property type="entry name" value="HATPase_dom"/>
</dbReference>
<keyword evidence="7" id="KW-0067">ATP-binding</keyword>
<evidence type="ECO:0000256" key="9">
    <source>
        <dbReference type="SAM" id="Phobius"/>
    </source>
</evidence>
<evidence type="ECO:0000259" key="10">
    <source>
        <dbReference type="Pfam" id="PF02518"/>
    </source>
</evidence>
<keyword evidence="5" id="KW-0547">Nucleotide-binding</keyword>
<evidence type="ECO:0000256" key="6">
    <source>
        <dbReference type="ARBA" id="ARBA00022777"/>
    </source>
</evidence>
<evidence type="ECO:0000256" key="5">
    <source>
        <dbReference type="ARBA" id="ARBA00022741"/>
    </source>
</evidence>
<feature type="transmembrane region" description="Helical" evidence="9">
    <location>
        <begin position="109"/>
        <end position="126"/>
    </location>
</feature>
<keyword evidence="6" id="KW-0418">Kinase</keyword>
<dbReference type="PANTHER" id="PTHR24421">
    <property type="entry name" value="NITRATE/NITRITE SENSOR PROTEIN NARX-RELATED"/>
    <property type="match status" value="1"/>
</dbReference>
<keyword evidence="9" id="KW-1133">Transmembrane helix</keyword>
<evidence type="ECO:0000313" key="12">
    <source>
        <dbReference type="EMBL" id="GAA4403066.1"/>
    </source>
</evidence>
<keyword evidence="4" id="KW-0808">Transferase</keyword>
<evidence type="ECO:0000259" key="11">
    <source>
        <dbReference type="Pfam" id="PF07730"/>
    </source>
</evidence>
<dbReference type="RefSeq" id="WP_170296290.1">
    <property type="nucleotide sequence ID" value="NZ_BAABFX010000049.1"/>
</dbReference>
<keyword evidence="8" id="KW-0902">Two-component regulatory system</keyword>
<comment type="caution">
    <text evidence="12">The sequence shown here is derived from an EMBL/GenBank/DDBJ whole genome shotgun (WGS) entry which is preliminary data.</text>
</comment>
<dbReference type="PANTHER" id="PTHR24421:SF10">
    <property type="entry name" value="NITRATE_NITRITE SENSOR PROTEIN NARQ"/>
    <property type="match status" value="1"/>
</dbReference>
<feature type="transmembrane region" description="Helical" evidence="9">
    <location>
        <begin position="70"/>
        <end position="102"/>
    </location>
</feature>
<name>A0ABP8KBH2_9MICO</name>
<feature type="transmembrane region" description="Helical" evidence="9">
    <location>
        <begin position="40"/>
        <end position="58"/>
    </location>
</feature>
<dbReference type="InterPro" id="IPR011712">
    <property type="entry name" value="Sig_transdc_His_kin_sub3_dim/P"/>
</dbReference>
<gene>
    <name evidence="12" type="ORF">GCM10023153_32720</name>
</gene>
<dbReference type="SUPFAM" id="SSF55874">
    <property type="entry name" value="ATPase domain of HSP90 chaperone/DNA topoisomerase II/histidine kinase"/>
    <property type="match status" value="1"/>
</dbReference>
<feature type="transmembrane region" description="Helical" evidence="9">
    <location>
        <begin position="12"/>
        <end position="33"/>
    </location>
</feature>
<evidence type="ECO:0000256" key="4">
    <source>
        <dbReference type="ARBA" id="ARBA00022679"/>
    </source>
</evidence>
<dbReference type="Pfam" id="PF07730">
    <property type="entry name" value="HisKA_3"/>
    <property type="match status" value="1"/>
</dbReference>
<dbReference type="EC" id="2.7.13.3" evidence="2"/>